<dbReference type="AlphaFoldDB" id="F2S7T1"/>
<dbReference type="HOGENOM" id="CLU_1732817_0_0_1"/>
<name>F2S7T1_TRIT1</name>
<dbReference type="EMBL" id="GG698524">
    <property type="protein sequence ID" value="EGD99630.1"/>
    <property type="molecule type" value="Genomic_DNA"/>
</dbReference>
<reference evidence="2" key="1">
    <citation type="journal article" date="2012" name="MBio">
        <title>Comparative genome analysis of Trichophyton rubrum and related dermatophytes reveals candidate genes involved in infection.</title>
        <authorList>
            <person name="Martinez D.A."/>
            <person name="Oliver B.G."/>
            <person name="Graeser Y."/>
            <person name="Goldberg J.M."/>
            <person name="Li W."/>
            <person name="Martinez-Rossi N.M."/>
            <person name="Monod M."/>
            <person name="Shelest E."/>
            <person name="Barton R.C."/>
            <person name="Birch E."/>
            <person name="Brakhage A.A."/>
            <person name="Chen Z."/>
            <person name="Gurr S.J."/>
            <person name="Heiman D."/>
            <person name="Heitman J."/>
            <person name="Kosti I."/>
            <person name="Rossi A."/>
            <person name="Saif S."/>
            <person name="Samalova M."/>
            <person name="Saunders C.W."/>
            <person name="Shea T."/>
            <person name="Summerbell R.C."/>
            <person name="Xu J."/>
            <person name="Young S."/>
            <person name="Zeng Q."/>
            <person name="Birren B.W."/>
            <person name="Cuomo C.A."/>
            <person name="White T.C."/>
        </authorList>
    </citation>
    <scope>NUCLEOTIDE SEQUENCE [LARGE SCALE GENOMIC DNA]</scope>
    <source>
        <strain evidence="2">CBS 112818</strain>
    </source>
</reference>
<evidence type="ECO:0000313" key="2">
    <source>
        <dbReference type="Proteomes" id="UP000009172"/>
    </source>
</evidence>
<dbReference type="Proteomes" id="UP000009172">
    <property type="component" value="Unassembled WGS sequence"/>
</dbReference>
<gene>
    <name evidence="1" type="ORF">TESG_06975</name>
</gene>
<evidence type="ECO:0000313" key="1">
    <source>
        <dbReference type="EMBL" id="EGD99630.1"/>
    </source>
</evidence>
<keyword evidence="2" id="KW-1185">Reference proteome</keyword>
<protein>
    <submittedName>
        <fullName evidence="1">Uncharacterized protein</fullName>
    </submittedName>
</protein>
<accession>F2S7T1</accession>
<sequence length="151" mass="16885">MGPLDIYSAAAPDTTDECLCRLGHSTAGDARTAHGLTKVDRRLHPRTVRQPASQRTSRLHQAVAWTSSFRPGRRHPTIFFLREPWFGRSALISVAASHQPKEAKGLLQRQTASHHIKHKTLLYWPVAASSRCSRSPPLIHTNQACSWLHLS</sequence>
<organism evidence="1 2">
    <name type="scientific">Trichophyton tonsurans (strain CBS 112818)</name>
    <name type="common">Scalp ringworm fungus</name>
    <dbReference type="NCBI Taxonomy" id="647933"/>
    <lineage>
        <taxon>Eukaryota</taxon>
        <taxon>Fungi</taxon>
        <taxon>Dikarya</taxon>
        <taxon>Ascomycota</taxon>
        <taxon>Pezizomycotina</taxon>
        <taxon>Eurotiomycetes</taxon>
        <taxon>Eurotiomycetidae</taxon>
        <taxon>Onygenales</taxon>
        <taxon>Arthrodermataceae</taxon>
        <taxon>Trichophyton</taxon>
    </lineage>
</organism>
<proteinExistence type="predicted"/>